<feature type="binding site" evidence="3">
    <location>
        <position position="338"/>
    </location>
    <ligand>
        <name>CTP</name>
        <dbReference type="ChEBI" id="CHEBI:37563"/>
    </ligand>
</feature>
<dbReference type="GO" id="GO:0046872">
    <property type="term" value="F:metal ion binding"/>
    <property type="evidence" value="ECO:0007669"/>
    <property type="project" value="UniProtKB-KW"/>
</dbReference>
<proteinExistence type="inferred from homology"/>
<comment type="cofactor">
    <cofactor evidence="3">
        <name>Mg(2+)</name>
        <dbReference type="ChEBI" id="CHEBI:18420"/>
    </cofactor>
</comment>
<comment type="function">
    <text evidence="3">Catalyzes two sequential steps in the biosynthesis of coenzyme A. In the first step cysteine is conjugated to 4'-phosphopantothenate to form 4-phosphopantothenoylcysteine. In the second step the latter compound is decarboxylated to form 4'-phosphopantotheine.</text>
</comment>
<keyword evidence="8" id="KW-1185">Reference proteome</keyword>
<organism evidence="7 8">
    <name type="scientific">Chitinophaga oryziterrae</name>
    <dbReference type="NCBI Taxonomy" id="1031224"/>
    <lineage>
        <taxon>Bacteria</taxon>
        <taxon>Pseudomonadati</taxon>
        <taxon>Bacteroidota</taxon>
        <taxon>Chitinophagia</taxon>
        <taxon>Chitinophagales</taxon>
        <taxon>Chitinophagaceae</taxon>
        <taxon>Chitinophaga</taxon>
    </lineage>
</organism>
<dbReference type="HAMAP" id="MF_02225">
    <property type="entry name" value="CoaBC"/>
    <property type="match status" value="1"/>
</dbReference>
<keyword evidence="1 3" id="KW-0210">Decarboxylase</keyword>
<keyword evidence="3 4" id="KW-0288">FMN</keyword>
<name>A0A6N8J4S5_9BACT</name>
<feature type="binding site" evidence="3">
    <location>
        <position position="334"/>
    </location>
    <ligand>
        <name>CTP</name>
        <dbReference type="ChEBI" id="CHEBI:37563"/>
    </ligand>
</feature>
<gene>
    <name evidence="3 7" type="primary">coaBC</name>
    <name evidence="7" type="ORF">GO495_01655</name>
</gene>
<comment type="caution">
    <text evidence="7">The sequence shown here is derived from an EMBL/GenBank/DDBJ whole genome shotgun (WGS) entry which is preliminary data.</text>
</comment>
<evidence type="ECO:0000313" key="7">
    <source>
        <dbReference type="EMBL" id="MVT39276.1"/>
    </source>
</evidence>
<dbReference type="EC" id="4.1.1.36" evidence="3"/>
<dbReference type="GO" id="GO:0004633">
    <property type="term" value="F:phosphopantothenoylcysteine decarboxylase activity"/>
    <property type="evidence" value="ECO:0007669"/>
    <property type="project" value="UniProtKB-UniRule"/>
</dbReference>
<dbReference type="EMBL" id="WRXO01000001">
    <property type="protein sequence ID" value="MVT39276.1"/>
    <property type="molecule type" value="Genomic_DNA"/>
</dbReference>
<evidence type="ECO:0000256" key="4">
    <source>
        <dbReference type="RuleBase" id="RU364078"/>
    </source>
</evidence>
<dbReference type="GO" id="GO:0071513">
    <property type="term" value="C:phosphopantothenoylcysteine decarboxylase complex"/>
    <property type="evidence" value="ECO:0007669"/>
    <property type="project" value="TreeGrafter"/>
</dbReference>
<dbReference type="SUPFAM" id="SSF102645">
    <property type="entry name" value="CoaB-like"/>
    <property type="match status" value="1"/>
</dbReference>
<dbReference type="GO" id="GO:0010181">
    <property type="term" value="F:FMN binding"/>
    <property type="evidence" value="ECO:0007669"/>
    <property type="project" value="UniProtKB-UniRule"/>
</dbReference>
<keyword evidence="2 3" id="KW-0456">Lyase</keyword>
<dbReference type="UniPathway" id="UPA00241">
    <property type="reaction ID" value="UER00353"/>
</dbReference>
<dbReference type="GO" id="GO:0015937">
    <property type="term" value="P:coenzyme A biosynthetic process"/>
    <property type="evidence" value="ECO:0007669"/>
    <property type="project" value="UniProtKB-UniRule"/>
</dbReference>
<dbReference type="AlphaFoldDB" id="A0A6N8J4S5"/>
<dbReference type="Gene3D" id="3.40.50.1950">
    <property type="entry name" value="Flavin prenyltransferase-like"/>
    <property type="match status" value="1"/>
</dbReference>
<dbReference type="Gene3D" id="3.40.50.10300">
    <property type="entry name" value="CoaB-like"/>
    <property type="match status" value="1"/>
</dbReference>
<dbReference type="OrthoDB" id="9802554at2"/>
<dbReference type="InterPro" id="IPR007085">
    <property type="entry name" value="DNA/pantothenate-metab_flavo_C"/>
</dbReference>
<dbReference type="NCBIfam" id="TIGR00521">
    <property type="entry name" value="coaBC_dfp"/>
    <property type="match status" value="1"/>
</dbReference>
<dbReference type="InterPro" id="IPR003382">
    <property type="entry name" value="Flavoprotein"/>
</dbReference>
<keyword evidence="3" id="KW-0511">Multifunctional enzyme</keyword>
<comment type="catalytic activity">
    <reaction evidence="3 4">
        <text>(R)-4'-phosphopantothenate + L-cysteine + CTP = N-[(R)-4-phosphopantothenoyl]-L-cysteine + CMP + diphosphate + H(+)</text>
        <dbReference type="Rhea" id="RHEA:19397"/>
        <dbReference type="ChEBI" id="CHEBI:10986"/>
        <dbReference type="ChEBI" id="CHEBI:15378"/>
        <dbReference type="ChEBI" id="CHEBI:33019"/>
        <dbReference type="ChEBI" id="CHEBI:35235"/>
        <dbReference type="ChEBI" id="CHEBI:37563"/>
        <dbReference type="ChEBI" id="CHEBI:59458"/>
        <dbReference type="ChEBI" id="CHEBI:60377"/>
        <dbReference type="EC" id="6.3.2.5"/>
    </reaction>
</comment>
<comment type="similarity">
    <text evidence="3 4">In the N-terminal section; belongs to the HFCD (homo-oligomeric flavin containing Cys decarboxylase) superfamily.</text>
</comment>
<dbReference type="GO" id="GO:0004632">
    <property type="term" value="F:phosphopantothenate--cysteine ligase activity"/>
    <property type="evidence" value="ECO:0007669"/>
    <property type="project" value="UniProtKB-UniRule"/>
</dbReference>
<dbReference type="GO" id="GO:0015941">
    <property type="term" value="P:pantothenate catabolic process"/>
    <property type="evidence" value="ECO:0007669"/>
    <property type="project" value="InterPro"/>
</dbReference>
<feature type="domain" description="Flavoprotein" evidence="5">
    <location>
        <begin position="5"/>
        <end position="172"/>
    </location>
</feature>
<dbReference type="Pfam" id="PF02441">
    <property type="entry name" value="Flavoprotein"/>
    <property type="match status" value="1"/>
</dbReference>
<comment type="cofactor">
    <cofactor evidence="3">
        <name>FMN</name>
        <dbReference type="ChEBI" id="CHEBI:58210"/>
    </cofactor>
    <text evidence="3">Binds 1 FMN per subunit.</text>
</comment>
<comment type="pathway">
    <text evidence="3 4">Cofactor biosynthesis; coenzyme A biosynthesis; CoA from (R)-pantothenate: step 2/5.</text>
</comment>
<dbReference type="InterPro" id="IPR036551">
    <property type="entry name" value="Flavin_trans-like"/>
</dbReference>
<keyword evidence="3" id="KW-0460">Magnesium</keyword>
<reference evidence="7 8" key="1">
    <citation type="submission" date="2019-12" db="EMBL/GenBank/DDBJ databases">
        <title>The draft genomic sequence of strain Chitinophaga oryziterrae JCM 16595.</title>
        <authorList>
            <person name="Zhang X."/>
        </authorList>
    </citation>
    <scope>NUCLEOTIDE SEQUENCE [LARGE SCALE GENOMIC DNA]</scope>
    <source>
        <strain evidence="7 8">JCM 16595</strain>
    </source>
</reference>
<comment type="pathway">
    <text evidence="3 4">Cofactor biosynthesis; coenzyme A biosynthesis; CoA from (R)-pantothenate: step 3/5.</text>
</comment>
<dbReference type="PANTHER" id="PTHR14359">
    <property type="entry name" value="HOMO-OLIGOMERIC FLAVIN CONTAINING CYS DECARBOXYLASE FAMILY"/>
    <property type="match status" value="1"/>
</dbReference>
<dbReference type="Proteomes" id="UP000468388">
    <property type="component" value="Unassembled WGS sequence"/>
</dbReference>
<evidence type="ECO:0000259" key="6">
    <source>
        <dbReference type="Pfam" id="PF04127"/>
    </source>
</evidence>
<evidence type="ECO:0000256" key="1">
    <source>
        <dbReference type="ARBA" id="ARBA00022793"/>
    </source>
</evidence>
<dbReference type="EC" id="6.3.2.5" evidence="3"/>
<evidence type="ECO:0000313" key="8">
    <source>
        <dbReference type="Proteomes" id="UP000468388"/>
    </source>
</evidence>
<accession>A0A6N8J4S5</accession>
<evidence type="ECO:0000256" key="2">
    <source>
        <dbReference type="ARBA" id="ARBA00023239"/>
    </source>
</evidence>
<keyword evidence="3 4" id="KW-0436">Ligase</keyword>
<feature type="binding site" evidence="3">
    <location>
        <position position="274"/>
    </location>
    <ligand>
        <name>CTP</name>
        <dbReference type="ChEBI" id="CHEBI:37563"/>
    </ligand>
</feature>
<feature type="binding site" evidence="3">
    <location>
        <position position="320"/>
    </location>
    <ligand>
        <name>CTP</name>
        <dbReference type="ChEBI" id="CHEBI:37563"/>
    </ligand>
</feature>
<feature type="region of interest" description="Phosphopantothenate--cysteine ligase" evidence="3">
    <location>
        <begin position="188"/>
        <end position="399"/>
    </location>
</feature>
<evidence type="ECO:0000259" key="5">
    <source>
        <dbReference type="Pfam" id="PF02441"/>
    </source>
</evidence>
<comment type="similarity">
    <text evidence="3 4">In the C-terminal section; belongs to the PPC synthetase family.</text>
</comment>
<dbReference type="PANTHER" id="PTHR14359:SF6">
    <property type="entry name" value="PHOSPHOPANTOTHENOYLCYSTEINE DECARBOXYLASE"/>
    <property type="match status" value="1"/>
</dbReference>
<comment type="caution">
    <text evidence="3">Lacks conserved residue(s) required for the propagation of feature annotation.</text>
</comment>
<protein>
    <recommendedName>
        <fullName evidence="3">Coenzyme A biosynthesis bifunctional protein CoaBC</fullName>
    </recommendedName>
    <alternativeName>
        <fullName evidence="3">DNA/pantothenate metabolism flavoprotein</fullName>
    </alternativeName>
    <alternativeName>
        <fullName evidence="3">Phosphopantothenoylcysteine synthetase/decarboxylase</fullName>
        <shortName evidence="3">PPCS-PPCDC</shortName>
    </alternativeName>
    <domain>
        <recommendedName>
            <fullName evidence="3">Phosphopantothenoylcysteine decarboxylase</fullName>
            <shortName evidence="3">PPC decarboxylase</shortName>
            <shortName evidence="3">PPC-DC</shortName>
            <ecNumber evidence="3">4.1.1.36</ecNumber>
        </recommendedName>
        <alternativeName>
            <fullName evidence="3">CoaC</fullName>
        </alternativeName>
    </domain>
    <domain>
        <recommendedName>
            <fullName evidence="3">Phosphopantothenate--cysteine ligase</fullName>
            <ecNumber evidence="3">6.3.2.5</ecNumber>
        </recommendedName>
        <alternativeName>
            <fullName evidence="3">CoaB</fullName>
        </alternativeName>
        <alternativeName>
            <fullName evidence="3">Phosphopantothenoylcysteine synthetase</fullName>
            <shortName evidence="3">PPC synthetase</shortName>
            <shortName evidence="3">PPC-S</shortName>
        </alternativeName>
    </domain>
</protein>
<comment type="function">
    <text evidence="4">Catalyzes two steps in the biosynthesis of coenzyme A. In the first step cysteine is conjugated to 4'-phosphopantothenate to form 4-phosphopantothenoylcysteine, in the latter compound is decarboxylated to form 4'-phosphopantotheine.</text>
</comment>
<evidence type="ECO:0000256" key="3">
    <source>
        <dbReference type="HAMAP-Rule" id="MF_02225"/>
    </source>
</evidence>
<comment type="catalytic activity">
    <reaction evidence="3 4">
        <text>N-[(R)-4-phosphopantothenoyl]-L-cysteine + H(+) = (R)-4'-phosphopantetheine + CO2</text>
        <dbReference type="Rhea" id="RHEA:16793"/>
        <dbReference type="ChEBI" id="CHEBI:15378"/>
        <dbReference type="ChEBI" id="CHEBI:16526"/>
        <dbReference type="ChEBI" id="CHEBI:59458"/>
        <dbReference type="ChEBI" id="CHEBI:61723"/>
        <dbReference type="EC" id="4.1.1.36"/>
    </reaction>
</comment>
<dbReference type="RefSeq" id="WP_157297964.1">
    <property type="nucleotide sequence ID" value="NZ_BAAAZB010000005.1"/>
</dbReference>
<keyword evidence="3" id="KW-0479">Metal-binding</keyword>
<dbReference type="SUPFAM" id="SSF52507">
    <property type="entry name" value="Homo-oligomeric flavin-containing Cys decarboxylases, HFCD"/>
    <property type="match status" value="1"/>
</dbReference>
<keyword evidence="3 4" id="KW-0285">Flavoprotein</keyword>
<feature type="binding site" evidence="3">
    <location>
        <position position="284"/>
    </location>
    <ligand>
        <name>CTP</name>
        <dbReference type="ChEBI" id="CHEBI:37563"/>
    </ligand>
</feature>
<dbReference type="InterPro" id="IPR035929">
    <property type="entry name" value="CoaB-like_sf"/>
</dbReference>
<feature type="region of interest" description="Phosphopantothenoylcysteine decarboxylase" evidence="3">
    <location>
        <begin position="1"/>
        <end position="187"/>
    </location>
</feature>
<dbReference type="InterPro" id="IPR005252">
    <property type="entry name" value="CoaBC"/>
</dbReference>
<dbReference type="Pfam" id="PF04127">
    <property type="entry name" value="DFP"/>
    <property type="match status" value="1"/>
</dbReference>
<feature type="domain" description="DNA/pantothenate metabolism flavoprotein C-terminal" evidence="6">
    <location>
        <begin position="183"/>
        <end position="392"/>
    </location>
</feature>
<sequence length="399" mass="43259">MLQGKKILLGVSGSIAAYKAATIVRLLVKEGADVKVIMTPAACDFITPLTLATLSKHEVPVTISDNQSWNNHVMLGRWADVMLIAPASANTIAKMANGFCDNLLLATYLSATCPVLFAPAMDEDMWHHTATRHNIEKLLSYGHKQLPVEKGELASGLFGEGRMAEPADIITYLHAHFEDKKPLTGKKALVTAGPTQEPLDPVRYISNHSSGKMGIAIAEALAAAGAEVTLVLGPTHLSSTVNTIRVVTAEDMLNNSKAHFYTSDVVVMAAAVADYRPKFVEDKKIKKGAGDELTLELEKTQDILRTLGTDRPAGQVLVGFSLETNNEQEYALKKLREKNLDLIVMNSLNDPGAGFNYDTNKVTLFDRNGVAKDLPLKSKQEVAKDIVTAITDILQSRNV</sequence>